<dbReference type="InterPro" id="IPR035965">
    <property type="entry name" value="PAS-like_dom_sf"/>
</dbReference>
<dbReference type="Pfam" id="PF08447">
    <property type="entry name" value="PAS_3"/>
    <property type="match status" value="2"/>
</dbReference>
<gene>
    <name evidence="11" type="ORF">MKO06_03740</name>
</gene>
<keyword evidence="6" id="KW-0902">Two-component regulatory system</keyword>
<dbReference type="InterPro" id="IPR052162">
    <property type="entry name" value="Sensor_kinase/Photoreceptor"/>
</dbReference>
<dbReference type="FunFam" id="3.30.565.10:FF:000006">
    <property type="entry name" value="Sensor histidine kinase WalK"/>
    <property type="match status" value="1"/>
</dbReference>
<organism evidence="11 12">
    <name type="scientific">Christiangramia oceanisediminis</name>
    <dbReference type="NCBI Taxonomy" id="2920386"/>
    <lineage>
        <taxon>Bacteria</taxon>
        <taxon>Pseudomonadati</taxon>
        <taxon>Bacteroidota</taxon>
        <taxon>Flavobacteriia</taxon>
        <taxon>Flavobacteriales</taxon>
        <taxon>Flavobacteriaceae</taxon>
        <taxon>Christiangramia</taxon>
    </lineage>
</organism>
<dbReference type="AlphaFoldDB" id="A0A9X2KXB5"/>
<evidence type="ECO:0000256" key="7">
    <source>
        <dbReference type="ARBA" id="ARBA00023136"/>
    </source>
</evidence>
<keyword evidence="4" id="KW-0808">Transferase</keyword>
<evidence type="ECO:0000313" key="12">
    <source>
        <dbReference type="Proteomes" id="UP001155280"/>
    </source>
</evidence>
<comment type="catalytic activity">
    <reaction evidence="1">
        <text>ATP + protein L-histidine = ADP + protein N-phospho-L-histidine.</text>
        <dbReference type="EC" id="2.7.13.3"/>
    </reaction>
</comment>
<dbReference type="InterPro" id="IPR013656">
    <property type="entry name" value="PAS_4"/>
</dbReference>
<dbReference type="PROSITE" id="PS50112">
    <property type="entry name" value="PAS"/>
    <property type="match status" value="2"/>
</dbReference>
<dbReference type="InterPro" id="IPR005467">
    <property type="entry name" value="His_kinase_dom"/>
</dbReference>
<evidence type="ECO:0000256" key="1">
    <source>
        <dbReference type="ARBA" id="ARBA00000085"/>
    </source>
</evidence>
<dbReference type="PROSITE" id="PS50109">
    <property type="entry name" value="HIS_KIN"/>
    <property type="match status" value="1"/>
</dbReference>
<dbReference type="InterPro" id="IPR003661">
    <property type="entry name" value="HisK_dim/P_dom"/>
</dbReference>
<dbReference type="SMART" id="SM00091">
    <property type="entry name" value="PAS"/>
    <property type="match status" value="4"/>
</dbReference>
<dbReference type="InterPro" id="IPR000014">
    <property type="entry name" value="PAS"/>
</dbReference>
<keyword evidence="12" id="KW-1185">Reference proteome</keyword>
<accession>A0A9X2KXB5</accession>
<evidence type="ECO:0000313" key="11">
    <source>
        <dbReference type="EMBL" id="MCP9199006.1"/>
    </source>
</evidence>
<dbReference type="SUPFAM" id="SSF55785">
    <property type="entry name" value="PYP-like sensor domain (PAS domain)"/>
    <property type="match status" value="4"/>
</dbReference>
<feature type="domain" description="PAC" evidence="10">
    <location>
        <begin position="216"/>
        <end position="270"/>
    </location>
</feature>
<dbReference type="EC" id="2.7.13.3" evidence="2"/>
<evidence type="ECO:0000259" key="8">
    <source>
        <dbReference type="PROSITE" id="PS50109"/>
    </source>
</evidence>
<feature type="domain" description="PAC" evidence="10">
    <location>
        <begin position="600"/>
        <end position="652"/>
    </location>
</feature>
<dbReference type="PROSITE" id="PS50113">
    <property type="entry name" value="PAC"/>
    <property type="match status" value="4"/>
</dbReference>
<reference evidence="11" key="1">
    <citation type="submission" date="2022-07" db="EMBL/GenBank/DDBJ databases">
        <title>Gramela sediminis sp. nov., isolated from deep-sea sediment of the Indian Ocean.</title>
        <authorList>
            <person name="Shi H."/>
        </authorList>
    </citation>
    <scope>NUCLEOTIDE SEQUENCE</scope>
    <source>
        <strain evidence="11">GC03-9</strain>
    </source>
</reference>
<protein>
    <recommendedName>
        <fullName evidence="2">histidine kinase</fullName>
        <ecNumber evidence="2">2.7.13.3</ecNumber>
    </recommendedName>
</protein>
<dbReference type="Pfam" id="PF02518">
    <property type="entry name" value="HATPase_c"/>
    <property type="match status" value="1"/>
</dbReference>
<dbReference type="FunFam" id="1.10.287.130:FF:000001">
    <property type="entry name" value="Two-component sensor histidine kinase"/>
    <property type="match status" value="1"/>
</dbReference>
<dbReference type="Pfam" id="PF00512">
    <property type="entry name" value="HisKA"/>
    <property type="match status" value="1"/>
</dbReference>
<evidence type="ECO:0000256" key="2">
    <source>
        <dbReference type="ARBA" id="ARBA00012438"/>
    </source>
</evidence>
<feature type="domain" description="PAC" evidence="10">
    <location>
        <begin position="472"/>
        <end position="526"/>
    </location>
</feature>
<dbReference type="Proteomes" id="UP001155280">
    <property type="component" value="Unassembled WGS sequence"/>
</dbReference>
<dbReference type="PRINTS" id="PR00344">
    <property type="entry name" value="BCTRLSENSOR"/>
</dbReference>
<sequence length="881" mass="101049">MSKIPGHSSHQNITEDTLINTASNITKTIREPLLILDSDLNYVNSNPAFLDVFSLNSTAEFIENWNSKSRDFVALRKAISNNLPTKALEDLPLKLSDSGDSSGNYLVNANYLELEKAQSGLILISFKRGIDSRTQEEKNEHVERFDDIFSQAPAMICLLTGPEHVFEMANDNYYRLIGHRDIIGKTVRQALPDIEGQGFYEMLDNVYQSGEASRGNEMLVTLQDPEQGSKQAYIDFVYQPIKNSQGSVTGIFVHALDVTEKVESRHKLEKSEQELQDLVDAVPAILWISKADGENYYLNKKWFEYTGQTLNDIKNLGWLDAVHPEDRSEVEQSFKTANAEKKEFQANFRLRNKNGDYRWVRDSGSLKFSSEGEYEGMVGTVIDIHEEKLKEQLVNEKEHRIRSIIEEATVATALYTGEEMRISMANDAMIQLWGKDHSVIGTTLHEALPELEGQPFHDLLQQVYSTGKMYWGKEDPASLMIDGKLQTNYFNYTYKALRNESGEIYGILNMAVDVTEMKKSKEKIKESEARFRLMADMMPEKIASTDAAGNFTYFNQGWLEYTGLSSDDLISKGWFDFIHPSDKEEFAEKWNTSHRTGEDFEMEFRFLNNKKKYNWHLSRAEAIADEKGQIQMWIFTATEIQKLKAEEKRKEDFLKMVSHELKTPVTSIKGYVQLLLSLLKRNEGVDNLGIPLQTSLERIDHQIVRLTRLISEMLDLSRIEKNKLELQKERFRLNNLVKETVQDIRYTNTQYKISIQEEVDFEVYGDKDRIGQVLINLVTNAIKYSPNSQEVDIRVYKSGEDQVSVSVKDHGIGISKKNQKKIFKRFYRVDGKNEETYSGFGIGLYLAKEIIKRHNGSIAVKSEKGEGSEFTFTLKIASENN</sequence>
<feature type="domain" description="Histidine kinase" evidence="8">
    <location>
        <begin position="656"/>
        <end position="878"/>
    </location>
</feature>
<keyword evidence="5" id="KW-0418">Kinase</keyword>
<comment type="caution">
    <text evidence="11">The sequence shown here is derived from an EMBL/GenBank/DDBJ whole genome shotgun (WGS) entry which is preliminary data.</text>
</comment>
<dbReference type="Gene3D" id="3.30.565.10">
    <property type="entry name" value="Histidine kinase-like ATPase, C-terminal domain"/>
    <property type="match status" value="1"/>
</dbReference>
<evidence type="ECO:0000259" key="9">
    <source>
        <dbReference type="PROSITE" id="PS50112"/>
    </source>
</evidence>
<dbReference type="InterPro" id="IPR036097">
    <property type="entry name" value="HisK_dim/P_sf"/>
</dbReference>
<dbReference type="InterPro" id="IPR004358">
    <property type="entry name" value="Sig_transdc_His_kin-like_C"/>
</dbReference>
<feature type="domain" description="PAC" evidence="10">
    <location>
        <begin position="344"/>
        <end position="396"/>
    </location>
</feature>
<evidence type="ECO:0000256" key="4">
    <source>
        <dbReference type="ARBA" id="ARBA00022679"/>
    </source>
</evidence>
<dbReference type="CDD" id="cd00082">
    <property type="entry name" value="HisKA"/>
    <property type="match status" value="1"/>
</dbReference>
<dbReference type="InterPro" id="IPR000700">
    <property type="entry name" value="PAS-assoc_C"/>
</dbReference>
<dbReference type="SUPFAM" id="SSF55874">
    <property type="entry name" value="ATPase domain of HSP90 chaperone/DNA topoisomerase II/histidine kinase"/>
    <property type="match status" value="1"/>
</dbReference>
<evidence type="ECO:0000256" key="3">
    <source>
        <dbReference type="ARBA" id="ARBA00022553"/>
    </source>
</evidence>
<keyword evidence="7" id="KW-0472">Membrane</keyword>
<dbReference type="PANTHER" id="PTHR43304:SF1">
    <property type="entry name" value="PAC DOMAIN-CONTAINING PROTEIN"/>
    <property type="match status" value="1"/>
</dbReference>
<dbReference type="InterPro" id="IPR001610">
    <property type="entry name" value="PAC"/>
</dbReference>
<dbReference type="GO" id="GO:0000155">
    <property type="term" value="F:phosphorelay sensor kinase activity"/>
    <property type="evidence" value="ECO:0007669"/>
    <property type="project" value="InterPro"/>
</dbReference>
<dbReference type="SUPFAM" id="SSF47384">
    <property type="entry name" value="Homodimeric domain of signal transducing histidine kinase"/>
    <property type="match status" value="1"/>
</dbReference>
<dbReference type="Gene3D" id="3.30.450.20">
    <property type="entry name" value="PAS domain"/>
    <property type="match status" value="4"/>
</dbReference>
<dbReference type="CDD" id="cd00130">
    <property type="entry name" value="PAS"/>
    <property type="match status" value="2"/>
</dbReference>
<feature type="domain" description="PAS" evidence="9">
    <location>
        <begin position="271"/>
        <end position="341"/>
    </location>
</feature>
<evidence type="ECO:0000256" key="5">
    <source>
        <dbReference type="ARBA" id="ARBA00022777"/>
    </source>
</evidence>
<dbReference type="Gene3D" id="1.10.287.130">
    <property type="match status" value="1"/>
</dbReference>
<name>A0A9X2KXB5_9FLAO</name>
<dbReference type="FunFam" id="3.30.450.20:FF:000099">
    <property type="entry name" value="Sensory box sensor histidine kinase"/>
    <property type="match status" value="2"/>
</dbReference>
<dbReference type="Pfam" id="PF08448">
    <property type="entry name" value="PAS_4"/>
    <property type="match status" value="2"/>
</dbReference>
<dbReference type="SMART" id="SM00388">
    <property type="entry name" value="HisKA"/>
    <property type="match status" value="1"/>
</dbReference>
<dbReference type="PANTHER" id="PTHR43304">
    <property type="entry name" value="PHYTOCHROME-LIKE PROTEIN CPH1"/>
    <property type="match status" value="1"/>
</dbReference>
<dbReference type="SMART" id="SM00086">
    <property type="entry name" value="PAC"/>
    <property type="match status" value="3"/>
</dbReference>
<dbReference type="RefSeq" id="WP_241550999.1">
    <property type="nucleotide sequence ID" value="NZ_JANCNS010000001.1"/>
</dbReference>
<feature type="domain" description="PAS" evidence="9">
    <location>
        <begin position="527"/>
        <end position="597"/>
    </location>
</feature>
<dbReference type="InterPro" id="IPR003594">
    <property type="entry name" value="HATPase_dom"/>
</dbReference>
<dbReference type="NCBIfam" id="TIGR00229">
    <property type="entry name" value="sensory_box"/>
    <property type="match status" value="3"/>
</dbReference>
<evidence type="ECO:0000259" key="10">
    <source>
        <dbReference type="PROSITE" id="PS50113"/>
    </source>
</evidence>
<evidence type="ECO:0000256" key="6">
    <source>
        <dbReference type="ARBA" id="ARBA00023012"/>
    </source>
</evidence>
<dbReference type="EMBL" id="JANCNS010000001">
    <property type="protein sequence ID" value="MCP9199006.1"/>
    <property type="molecule type" value="Genomic_DNA"/>
</dbReference>
<dbReference type="InterPro" id="IPR036890">
    <property type="entry name" value="HATPase_C_sf"/>
</dbReference>
<dbReference type="InterPro" id="IPR013655">
    <property type="entry name" value="PAS_fold_3"/>
</dbReference>
<dbReference type="SMART" id="SM00387">
    <property type="entry name" value="HATPase_c"/>
    <property type="match status" value="1"/>
</dbReference>
<keyword evidence="3" id="KW-0597">Phosphoprotein</keyword>
<proteinExistence type="predicted"/>